<evidence type="ECO:0000256" key="1">
    <source>
        <dbReference type="ARBA" id="ARBA00001933"/>
    </source>
</evidence>
<keyword evidence="4 5" id="KW-0663">Pyridoxal phosphate</keyword>
<dbReference type="OrthoDB" id="9801052at2"/>
<dbReference type="AlphaFoldDB" id="A0A0L8AIN5"/>
<comment type="similarity">
    <text evidence="5">Belongs to the class-III pyridoxal-phosphate-dependent aminotransferase family.</text>
</comment>
<dbReference type="InterPro" id="IPR005814">
    <property type="entry name" value="Aminotrans_3"/>
</dbReference>
<protein>
    <submittedName>
        <fullName evidence="6">Aminotransferase class III</fullName>
    </submittedName>
</protein>
<dbReference type="FunFam" id="3.40.640.10:FF:000004">
    <property type="entry name" value="Acetylornithine aminotransferase"/>
    <property type="match status" value="1"/>
</dbReference>
<dbReference type="InterPro" id="IPR015424">
    <property type="entry name" value="PyrdxlP-dep_Trfase"/>
</dbReference>
<dbReference type="RefSeq" id="WP_053224080.1">
    <property type="nucleotide sequence ID" value="NZ_JSVA01000014.1"/>
</dbReference>
<keyword evidence="2 6" id="KW-0032">Aminotransferase</keyword>
<dbReference type="EMBL" id="JSVA01000014">
    <property type="protein sequence ID" value="KOF02254.1"/>
    <property type="molecule type" value="Genomic_DNA"/>
</dbReference>
<sequence length="396" mass="43596">MNSERIFLDHVAQTTPYPLKIEVARAEGTSIFDTNGKEYLDFISGIAVSNIGHRHPHVVKAIKDQLDKYMHVMAYGEFIQSAQNRLAEKLASLLPEQLSTSYFVNSGAEANEGALKLAKRVTGRTQIISCKKSYHGGTHGALSVSGNEMKKYAFRPLLPDVYFIEFNNIENLAQITEDTACVIIEPIQGDAGVRIPSKAYLKALRQKCTETGALLIFDEIQTGYGRTGSLFAFQQFDVIPDILTIAKAMGGGMPMGAFISSKKNMEQLTFNPVLGHITTFGGHPVNCAAAVANLEVIENENLIEGVEKKGQLIESLIGHPDIIEIRRIGLMFAVEFKSAERVARIVNQCLEDGLITFWFLSCPESFRLAPPLTISEADIKRGCAIIKNAIELTKED</sequence>
<proteinExistence type="inferred from homology"/>
<dbReference type="Proteomes" id="UP000036908">
    <property type="component" value="Unassembled WGS sequence"/>
</dbReference>
<dbReference type="GO" id="GO:0008483">
    <property type="term" value="F:transaminase activity"/>
    <property type="evidence" value="ECO:0007669"/>
    <property type="project" value="UniProtKB-KW"/>
</dbReference>
<dbReference type="PANTHER" id="PTHR11986:SF79">
    <property type="entry name" value="ACETYLORNITHINE AMINOTRANSFERASE, MITOCHONDRIAL"/>
    <property type="match status" value="1"/>
</dbReference>
<evidence type="ECO:0000313" key="7">
    <source>
        <dbReference type="Proteomes" id="UP000036908"/>
    </source>
</evidence>
<keyword evidence="3 6" id="KW-0808">Transferase</keyword>
<dbReference type="InterPro" id="IPR049704">
    <property type="entry name" value="Aminotrans_3_PPA_site"/>
</dbReference>
<comment type="cofactor">
    <cofactor evidence="1">
        <name>pyridoxal 5'-phosphate</name>
        <dbReference type="ChEBI" id="CHEBI:597326"/>
    </cofactor>
</comment>
<dbReference type="PROSITE" id="PS00600">
    <property type="entry name" value="AA_TRANSFER_CLASS_3"/>
    <property type="match status" value="1"/>
</dbReference>
<comment type="caution">
    <text evidence="6">The sequence shown here is derived from an EMBL/GenBank/DDBJ whole genome shotgun (WGS) entry which is preliminary data.</text>
</comment>
<dbReference type="Pfam" id="PF00202">
    <property type="entry name" value="Aminotran_3"/>
    <property type="match status" value="1"/>
</dbReference>
<reference evidence="7" key="1">
    <citation type="submission" date="2014-11" db="EMBL/GenBank/DDBJ databases">
        <title>Genome sequencing of Roseivirga sp. D-25.</title>
        <authorList>
            <person name="Selvaratnam C."/>
            <person name="Thevarajoo S."/>
            <person name="Goh K.M."/>
            <person name="Eee R."/>
            <person name="Chan K.-G."/>
            <person name="Chong C.S."/>
        </authorList>
    </citation>
    <scope>NUCLEOTIDE SEQUENCE [LARGE SCALE GENOMIC DNA]</scope>
    <source>
        <strain evidence="7">D-25</strain>
    </source>
</reference>
<evidence type="ECO:0000256" key="4">
    <source>
        <dbReference type="ARBA" id="ARBA00022898"/>
    </source>
</evidence>
<dbReference type="InterPro" id="IPR015421">
    <property type="entry name" value="PyrdxlP-dep_Trfase_major"/>
</dbReference>
<dbReference type="CDD" id="cd00610">
    <property type="entry name" value="OAT_like"/>
    <property type="match status" value="1"/>
</dbReference>
<evidence type="ECO:0000313" key="6">
    <source>
        <dbReference type="EMBL" id="KOF02254.1"/>
    </source>
</evidence>
<dbReference type="PANTHER" id="PTHR11986">
    <property type="entry name" value="AMINOTRANSFERASE CLASS III"/>
    <property type="match status" value="1"/>
</dbReference>
<name>A0A0L8AIN5_9BACT</name>
<dbReference type="GO" id="GO:0030170">
    <property type="term" value="F:pyridoxal phosphate binding"/>
    <property type="evidence" value="ECO:0007669"/>
    <property type="project" value="InterPro"/>
</dbReference>
<keyword evidence="7" id="KW-1185">Reference proteome</keyword>
<evidence type="ECO:0000256" key="2">
    <source>
        <dbReference type="ARBA" id="ARBA00022576"/>
    </source>
</evidence>
<evidence type="ECO:0000256" key="3">
    <source>
        <dbReference type="ARBA" id="ARBA00022679"/>
    </source>
</evidence>
<dbReference type="SUPFAM" id="SSF53383">
    <property type="entry name" value="PLP-dependent transferases"/>
    <property type="match status" value="1"/>
</dbReference>
<dbReference type="Gene3D" id="3.40.640.10">
    <property type="entry name" value="Type I PLP-dependent aspartate aminotransferase-like (Major domain)"/>
    <property type="match status" value="1"/>
</dbReference>
<dbReference type="InterPro" id="IPR015422">
    <property type="entry name" value="PyrdxlP-dep_Trfase_small"/>
</dbReference>
<dbReference type="PATRIC" id="fig|1566026.4.peg.798"/>
<organism evidence="6 7">
    <name type="scientific">Roseivirga seohaensis subsp. aquiponti</name>
    <dbReference type="NCBI Taxonomy" id="1566026"/>
    <lineage>
        <taxon>Bacteria</taxon>
        <taxon>Pseudomonadati</taxon>
        <taxon>Bacteroidota</taxon>
        <taxon>Cytophagia</taxon>
        <taxon>Cytophagales</taxon>
        <taxon>Roseivirgaceae</taxon>
        <taxon>Roseivirga</taxon>
    </lineage>
</organism>
<gene>
    <name evidence="6" type="ORF">OB69_12520</name>
</gene>
<dbReference type="PIRSF" id="PIRSF000521">
    <property type="entry name" value="Transaminase_4ab_Lys_Orn"/>
    <property type="match status" value="1"/>
</dbReference>
<accession>A0A0L8AIN5</accession>
<evidence type="ECO:0000256" key="5">
    <source>
        <dbReference type="RuleBase" id="RU003560"/>
    </source>
</evidence>
<dbReference type="Gene3D" id="3.90.1150.10">
    <property type="entry name" value="Aspartate Aminotransferase, domain 1"/>
    <property type="match status" value="1"/>
</dbReference>
<dbReference type="InterPro" id="IPR050103">
    <property type="entry name" value="Class-III_PLP-dep_AT"/>
</dbReference>
<dbReference type="GO" id="GO:0042802">
    <property type="term" value="F:identical protein binding"/>
    <property type="evidence" value="ECO:0007669"/>
    <property type="project" value="TreeGrafter"/>
</dbReference>